<dbReference type="InterPro" id="IPR044974">
    <property type="entry name" value="Disease_R_plants"/>
</dbReference>
<feature type="domain" description="Disease resistance R13L4/SHOC-2-like LRR" evidence="2">
    <location>
        <begin position="150"/>
        <end position="261"/>
    </location>
</feature>
<dbReference type="AlphaFoldDB" id="A0A067KRS6"/>
<evidence type="ECO:0000313" key="4">
    <source>
        <dbReference type="Proteomes" id="UP000027138"/>
    </source>
</evidence>
<dbReference type="InterPro" id="IPR055414">
    <property type="entry name" value="LRR_R13L4/SHOC2-like"/>
</dbReference>
<dbReference type="InterPro" id="IPR032675">
    <property type="entry name" value="LRR_dom_sf"/>
</dbReference>
<organism evidence="3 4">
    <name type="scientific">Jatropha curcas</name>
    <name type="common">Barbados nut</name>
    <dbReference type="NCBI Taxonomy" id="180498"/>
    <lineage>
        <taxon>Eukaryota</taxon>
        <taxon>Viridiplantae</taxon>
        <taxon>Streptophyta</taxon>
        <taxon>Embryophyta</taxon>
        <taxon>Tracheophyta</taxon>
        <taxon>Spermatophyta</taxon>
        <taxon>Magnoliopsida</taxon>
        <taxon>eudicotyledons</taxon>
        <taxon>Gunneridae</taxon>
        <taxon>Pentapetalae</taxon>
        <taxon>rosids</taxon>
        <taxon>fabids</taxon>
        <taxon>Malpighiales</taxon>
        <taxon>Euphorbiaceae</taxon>
        <taxon>Crotonoideae</taxon>
        <taxon>Jatropheae</taxon>
        <taxon>Jatropha</taxon>
    </lineage>
</organism>
<accession>A0A067KRS6</accession>
<sequence length="625" mass="71147">MSEIGPIELDSTAFMEMHYLRFLKIYKCDSSERYILPTGLDFLPQLLRYLYWDHYPLKSLPLKFCPNNLVGLHLPHSQLKQLWAADDKPLGNLKVMDLKNSESLIRIPNSFEAPNLEKLYLSKCESLVEIPSSLENSSRLALIDLEGCESICSLPSFIQLENLEFLNLKHCSKLEECPEVPCNIRFLYLNRTAIKQLPLSIGHCSRLVTLSLWGTELENLPNCIGKLKSLVRLTLVKCSKLSCLPQSICQLKSLEEIEVTDCLKLNGLPDNLGDLKSLMKLAAAGSGIKILPSSINQLSKLEYLCCEGCKRLTTLPPLSGLNCLRNLFLSKCSILEIPESIGSLISLESLYLDGNDFKSIPASIKLLFKLNTLQLNDCKRLRNLPQLPCSRIFSASNCISLEFVSCPFLSLEDEDEDGEAYVEHDDFLKMDGQCLDFSNCIKLDENVRIEIMETLLSAYPEKEDFRLCIPGMEVLHSMRYQMSGCGSHISFELERDDDILGFCFCSVIDPKLLNSHQILVSCRAKFEDKSGNIHDFHFPGVWVMHKLDSEHVFLWYHSFDYKKHFSQASFQFVIEDGYDDYNVKGTIKCGVHPISWEQYTARLVSKHEIIRTEKGGIWENKTETV</sequence>
<dbReference type="SUPFAM" id="SSF52058">
    <property type="entry name" value="L domain-like"/>
    <property type="match status" value="2"/>
</dbReference>
<dbReference type="EMBL" id="KK914355">
    <property type="protein sequence ID" value="KDP38817.1"/>
    <property type="molecule type" value="Genomic_DNA"/>
</dbReference>
<evidence type="ECO:0000259" key="2">
    <source>
        <dbReference type="Pfam" id="PF23598"/>
    </source>
</evidence>
<keyword evidence="1" id="KW-0677">Repeat</keyword>
<dbReference type="GO" id="GO:0006952">
    <property type="term" value="P:defense response"/>
    <property type="evidence" value="ECO:0007669"/>
    <property type="project" value="InterPro"/>
</dbReference>
<proteinExistence type="predicted"/>
<evidence type="ECO:0000256" key="1">
    <source>
        <dbReference type="ARBA" id="ARBA00022737"/>
    </source>
</evidence>
<gene>
    <name evidence="3" type="ORF">JCGZ_04974</name>
</gene>
<dbReference type="PROSITE" id="PS51450">
    <property type="entry name" value="LRR"/>
    <property type="match status" value="1"/>
</dbReference>
<protein>
    <recommendedName>
        <fullName evidence="2">Disease resistance R13L4/SHOC-2-like LRR domain-containing protein</fullName>
    </recommendedName>
</protein>
<dbReference type="InterPro" id="IPR001611">
    <property type="entry name" value="Leu-rich_rpt"/>
</dbReference>
<keyword evidence="4" id="KW-1185">Reference proteome</keyword>
<dbReference type="Pfam" id="PF23598">
    <property type="entry name" value="LRR_14"/>
    <property type="match status" value="1"/>
</dbReference>
<dbReference type="PANTHER" id="PTHR11017:SF357">
    <property type="entry name" value="ADP-RIBOSYL CYCLASE_CYCLIC ADP-RIBOSE HYDROLASE"/>
    <property type="match status" value="1"/>
</dbReference>
<name>A0A067KRS6_JATCU</name>
<dbReference type="OrthoDB" id="850660at2759"/>
<reference evidence="3 4" key="1">
    <citation type="journal article" date="2014" name="PLoS ONE">
        <title>Global Analysis of Gene Expression Profiles in Physic Nut (Jatropha curcas L.) Seedlings Exposed to Salt Stress.</title>
        <authorList>
            <person name="Zhang L."/>
            <person name="Zhang C."/>
            <person name="Wu P."/>
            <person name="Chen Y."/>
            <person name="Li M."/>
            <person name="Jiang H."/>
            <person name="Wu G."/>
        </authorList>
    </citation>
    <scope>NUCLEOTIDE SEQUENCE [LARGE SCALE GENOMIC DNA]</scope>
    <source>
        <strain evidence="4">cv. GZQX0401</strain>
        <tissue evidence="3">Young leaves</tissue>
    </source>
</reference>
<evidence type="ECO:0000313" key="3">
    <source>
        <dbReference type="EMBL" id="KDP38817.1"/>
    </source>
</evidence>
<dbReference type="PANTHER" id="PTHR11017">
    <property type="entry name" value="LEUCINE-RICH REPEAT-CONTAINING PROTEIN"/>
    <property type="match status" value="1"/>
</dbReference>
<dbReference type="Proteomes" id="UP000027138">
    <property type="component" value="Unassembled WGS sequence"/>
</dbReference>
<dbReference type="STRING" id="180498.A0A067KRS6"/>
<dbReference type="Gene3D" id="3.80.10.10">
    <property type="entry name" value="Ribonuclease Inhibitor"/>
    <property type="match status" value="3"/>
</dbReference>